<evidence type="ECO:0000313" key="3">
    <source>
        <dbReference type="EMBL" id="MPY40244.1"/>
    </source>
</evidence>
<keyword evidence="3" id="KW-0547">Nucleotide-binding</keyword>
<comment type="caution">
    <text evidence="3">The sequence shown here is derived from an EMBL/GenBank/DDBJ whole genome shotgun (WGS) entry which is preliminary data.</text>
</comment>
<dbReference type="GO" id="GO:0005524">
    <property type="term" value="F:ATP binding"/>
    <property type="evidence" value="ECO:0007669"/>
    <property type="project" value="UniProtKB-KW"/>
</dbReference>
<evidence type="ECO:0000256" key="1">
    <source>
        <dbReference type="SAM" id="MobiDB-lite"/>
    </source>
</evidence>
<keyword evidence="4" id="KW-1185">Reference proteome</keyword>
<dbReference type="OrthoDB" id="4313564at2"/>
<dbReference type="Gene3D" id="3.30.950.30">
    <property type="entry name" value="Schlafen, AAA domain"/>
    <property type="match status" value="1"/>
</dbReference>
<reference evidence="3 4" key="1">
    <citation type="submission" date="2019-07" db="EMBL/GenBank/DDBJ databases">
        <title>New species of Amycolatopsis and Streptomyces.</title>
        <authorList>
            <person name="Duangmal K."/>
            <person name="Teo W.F.A."/>
            <person name="Lipun K."/>
        </authorList>
    </citation>
    <scope>NUCLEOTIDE SEQUENCE [LARGE SCALE GENOMIC DNA]</scope>
    <source>
        <strain evidence="3 4">TISTR 2346</strain>
    </source>
</reference>
<dbReference type="EMBL" id="VJZE01000047">
    <property type="protein sequence ID" value="MPY40244.1"/>
    <property type="molecule type" value="Genomic_DNA"/>
</dbReference>
<accession>A0A5N8W1T0</accession>
<protein>
    <submittedName>
        <fullName evidence="3">ATP-binding protein</fullName>
    </submittedName>
</protein>
<keyword evidence="3" id="KW-0067">ATP-binding</keyword>
<name>A0A5N8W1T0_9ACTN</name>
<evidence type="ECO:0000313" key="4">
    <source>
        <dbReference type="Proteomes" id="UP000326979"/>
    </source>
</evidence>
<organism evidence="3 4">
    <name type="scientific">Streptomyces phyllanthi</name>
    <dbReference type="NCBI Taxonomy" id="1803180"/>
    <lineage>
        <taxon>Bacteria</taxon>
        <taxon>Bacillati</taxon>
        <taxon>Actinomycetota</taxon>
        <taxon>Actinomycetes</taxon>
        <taxon>Kitasatosporales</taxon>
        <taxon>Streptomycetaceae</taxon>
        <taxon>Streptomyces</taxon>
    </lineage>
</organism>
<feature type="region of interest" description="Disordered" evidence="1">
    <location>
        <begin position="1"/>
        <end position="26"/>
    </location>
</feature>
<dbReference type="AlphaFoldDB" id="A0A5N8W1T0"/>
<dbReference type="InterPro" id="IPR007421">
    <property type="entry name" value="Schlafen_AlbA_2_dom"/>
</dbReference>
<dbReference type="Proteomes" id="UP000326979">
    <property type="component" value="Unassembled WGS sequence"/>
</dbReference>
<dbReference type="InterPro" id="IPR038461">
    <property type="entry name" value="Schlafen_AlbA_2_dom_sf"/>
</dbReference>
<feature type="domain" description="Schlafen AlbA-2" evidence="2">
    <location>
        <begin position="77"/>
        <end position="190"/>
    </location>
</feature>
<evidence type="ECO:0000259" key="2">
    <source>
        <dbReference type="Pfam" id="PF04326"/>
    </source>
</evidence>
<proteinExistence type="predicted"/>
<gene>
    <name evidence="3" type="ORF">FNH04_10060</name>
</gene>
<sequence length="473" mass="50988">MPARQPAIRKPTSQPSLQLSHPKRNGEVKAAESACGRGHASVILRGMPNLAHPLFSAPAETIDADMVQGFLSLELEESFTIDYKRNIEAATDTIAAMANTHGGVVLIGVDAHPKDKHLPGDLIGVKPMDKDRLVSKMATTLDPPWWTPDVTPVTVDGKLLLVVRVDPDGAPRPLLHQGAVRVRLDGRNEIADRRLVQVLFQQAAEAPVLNYASDPRFAPDNGGIENRDAYRGAPPDLVIRAAASRPLRPDAVRPRLHGATVAALIKALGGSNTHGWQGVSQRMASLAQRVDPQEIPLGWAIDPERGHAGFVRLEAGHTLRHDLRFRDPALRMECTASITGAGTSLEVFFDLLFWSKGQLVAGDLWVQACYEAVHSLVHDALPSLTEGLLGTAALPSPPIELHIAPGKQHAPLSALNLDSLGQRTGGGDVRRGSDFLREDLVAIGDLSGTVMDALRNIALDWRYLHPTLPPLAV</sequence>
<dbReference type="Pfam" id="PF04326">
    <property type="entry name" value="SLFN_AlbA_2"/>
    <property type="match status" value="1"/>
</dbReference>